<reference evidence="1" key="1">
    <citation type="submission" date="2022-07" db="EMBL/GenBank/DDBJ databases">
        <title>Enhanced cultured diversity of the mouse gut microbiota enables custom-made synthetic communities.</title>
        <authorList>
            <person name="Afrizal A."/>
        </authorList>
    </citation>
    <scope>NUCLEOTIDE SEQUENCE</scope>
    <source>
        <strain evidence="1">DSM 29482</strain>
    </source>
</reference>
<accession>A0A9X2MG70</accession>
<comment type="caution">
    <text evidence="1">The sequence shown here is derived from an EMBL/GenBank/DDBJ whole genome shotgun (WGS) entry which is preliminary data.</text>
</comment>
<proteinExistence type="predicted"/>
<keyword evidence="2" id="KW-1185">Reference proteome</keyword>
<dbReference type="RefSeq" id="WP_257490050.1">
    <property type="nucleotide sequence ID" value="NZ_JANJZL010000001.1"/>
</dbReference>
<name>A0A9X2MG70_9FIRM</name>
<gene>
    <name evidence="1" type="ORF">NSA23_00720</name>
</gene>
<dbReference type="AlphaFoldDB" id="A0A9X2MG70"/>
<organism evidence="1 2">
    <name type="scientific">Anaerosalibacter massiliensis</name>
    <dbReference type="NCBI Taxonomy" id="1347392"/>
    <lineage>
        <taxon>Bacteria</taxon>
        <taxon>Bacillati</taxon>
        <taxon>Bacillota</taxon>
        <taxon>Tissierellia</taxon>
        <taxon>Tissierellales</taxon>
        <taxon>Sporanaerobacteraceae</taxon>
        <taxon>Anaerosalibacter</taxon>
    </lineage>
</organism>
<dbReference type="Proteomes" id="UP001142078">
    <property type="component" value="Unassembled WGS sequence"/>
</dbReference>
<sequence>MSFTEFVLDIIRLVDKGYKESKEDVKQAIEKENIVQYIVNKYSDEIEVIESPILEKRIKEINQKYWGALGYIKDDNINDGLLYLIDTSVKILGE</sequence>
<evidence type="ECO:0000313" key="1">
    <source>
        <dbReference type="EMBL" id="MCR2042627.1"/>
    </source>
</evidence>
<dbReference type="EMBL" id="JANJZL010000001">
    <property type="protein sequence ID" value="MCR2042627.1"/>
    <property type="molecule type" value="Genomic_DNA"/>
</dbReference>
<protein>
    <submittedName>
        <fullName evidence="1">Uncharacterized protein</fullName>
    </submittedName>
</protein>
<evidence type="ECO:0000313" key="2">
    <source>
        <dbReference type="Proteomes" id="UP001142078"/>
    </source>
</evidence>